<evidence type="ECO:0000313" key="3">
    <source>
        <dbReference type="EMBL" id="CEK58831.1"/>
    </source>
</evidence>
<dbReference type="PROSITE" id="PS51450">
    <property type="entry name" value="LRR"/>
    <property type="match status" value="1"/>
</dbReference>
<evidence type="ECO:0000256" key="1">
    <source>
        <dbReference type="ARBA" id="ARBA00022614"/>
    </source>
</evidence>
<dbReference type="AlphaFoldDB" id="A0A0B6YSS2"/>
<dbReference type="Pfam" id="PF13855">
    <property type="entry name" value="LRR_8"/>
    <property type="match status" value="1"/>
</dbReference>
<dbReference type="InterPro" id="IPR001611">
    <property type="entry name" value="Leu-rich_rpt"/>
</dbReference>
<dbReference type="PANTHER" id="PTHR48051:SF54">
    <property type="entry name" value="LEUCINE-RICH REPEAT-CONTAINING PROTEIN"/>
    <property type="match status" value="1"/>
</dbReference>
<keyword evidence="2" id="KW-0677">Repeat</keyword>
<dbReference type="InterPro" id="IPR050216">
    <property type="entry name" value="LRR_domain-containing"/>
</dbReference>
<keyword evidence="1" id="KW-0433">Leucine-rich repeat</keyword>
<dbReference type="GO" id="GO:0005737">
    <property type="term" value="C:cytoplasm"/>
    <property type="evidence" value="ECO:0007669"/>
    <property type="project" value="TreeGrafter"/>
</dbReference>
<dbReference type="SUPFAM" id="SSF52075">
    <property type="entry name" value="Outer arm dynein light chain 1"/>
    <property type="match status" value="1"/>
</dbReference>
<accession>A0A0B6YSS2</accession>
<dbReference type="EMBL" id="HACG01011966">
    <property type="protein sequence ID" value="CEK58831.1"/>
    <property type="molecule type" value="Transcribed_RNA"/>
</dbReference>
<dbReference type="SMART" id="SM00369">
    <property type="entry name" value="LRR_TYP"/>
    <property type="match status" value="2"/>
</dbReference>
<reference evidence="3" key="1">
    <citation type="submission" date="2014-12" db="EMBL/GenBank/DDBJ databases">
        <title>Insight into the proteome of Arion vulgaris.</title>
        <authorList>
            <person name="Aradska J."/>
            <person name="Bulat T."/>
            <person name="Smidak R."/>
            <person name="Sarate P."/>
            <person name="Gangsoo J."/>
            <person name="Sialana F."/>
            <person name="Bilban M."/>
            <person name="Lubec G."/>
        </authorList>
    </citation>
    <scope>NUCLEOTIDE SEQUENCE</scope>
    <source>
        <tissue evidence="3">Skin</tissue>
    </source>
</reference>
<proteinExistence type="predicted"/>
<protein>
    <submittedName>
        <fullName evidence="3">Uncharacterized protein</fullName>
    </submittedName>
</protein>
<dbReference type="InterPro" id="IPR032675">
    <property type="entry name" value="LRR_dom_sf"/>
</dbReference>
<feature type="non-terminal residue" evidence="3">
    <location>
        <position position="90"/>
    </location>
</feature>
<evidence type="ECO:0000256" key="2">
    <source>
        <dbReference type="ARBA" id="ARBA00022737"/>
    </source>
</evidence>
<sequence length="90" mass="10106">MELNLASNKLEEIPPQICELVNLQVLHLHNNLLNSLPDEIARMTSLTVIVLAFNRFLKIPPVLLQGQHATFKLDSIIMAGNEICRLPADH</sequence>
<name>A0A0B6YSS2_9EUPU</name>
<dbReference type="PANTHER" id="PTHR48051">
    <property type="match status" value="1"/>
</dbReference>
<gene>
    <name evidence="3" type="primary">ORF34323</name>
</gene>
<dbReference type="InterPro" id="IPR003591">
    <property type="entry name" value="Leu-rich_rpt_typical-subtyp"/>
</dbReference>
<organism evidence="3">
    <name type="scientific">Arion vulgaris</name>
    <dbReference type="NCBI Taxonomy" id="1028688"/>
    <lineage>
        <taxon>Eukaryota</taxon>
        <taxon>Metazoa</taxon>
        <taxon>Spiralia</taxon>
        <taxon>Lophotrochozoa</taxon>
        <taxon>Mollusca</taxon>
        <taxon>Gastropoda</taxon>
        <taxon>Heterobranchia</taxon>
        <taxon>Euthyneura</taxon>
        <taxon>Panpulmonata</taxon>
        <taxon>Eupulmonata</taxon>
        <taxon>Stylommatophora</taxon>
        <taxon>Helicina</taxon>
        <taxon>Arionoidea</taxon>
        <taxon>Arionidae</taxon>
        <taxon>Arion</taxon>
    </lineage>
</organism>
<dbReference type="Gene3D" id="3.80.10.10">
    <property type="entry name" value="Ribonuclease Inhibitor"/>
    <property type="match status" value="1"/>
</dbReference>